<comment type="caution">
    <text evidence="1">The sequence shown here is derived from an EMBL/GenBank/DDBJ whole genome shotgun (WGS) entry which is preliminary data.</text>
</comment>
<dbReference type="SUPFAM" id="SSF53474">
    <property type="entry name" value="alpha/beta-Hydrolases"/>
    <property type="match status" value="1"/>
</dbReference>
<dbReference type="Proteomes" id="UP000078476">
    <property type="component" value="Unassembled WGS sequence"/>
</dbReference>
<dbReference type="InterPro" id="IPR029058">
    <property type="entry name" value="AB_hydrolase_fold"/>
</dbReference>
<sequence>MVFRRLIGLWLILGLAACASPTAKLYAYAEHLSLQTLELKAGKYRLTVFYQPGLKLKKRLHVYLEGDGRPWQRGYWPAADPTTRSSVMLPLLAMDQAPALYLGRPCYNGHAEDAGCQPSLWTNARYGEEVVSAMETALKHFCQQWDYQELVLIGHSGGGTLALLLAERMRQTRMIITLAGNYDIDAWTEFHHYLPLNGSINPARQMASGLTEWHFLAEQDDTVPPELFLTALQQRPNSQVEVILAIDHQHGWEKVWPQILKRLGD</sequence>
<dbReference type="AlphaFoldDB" id="A0A177NHX9"/>
<gene>
    <name evidence="1" type="ORF">A1359_05990</name>
</gene>
<protein>
    <recommendedName>
        <fullName evidence="3">Alpha/beta hydrolase</fullName>
    </recommendedName>
</protein>
<name>A0A177NHX9_9GAMM</name>
<accession>A0A177NHX9</accession>
<organism evidence="1 2">
    <name type="scientific">Methylomonas lenta</name>
    <dbReference type="NCBI Taxonomy" id="980561"/>
    <lineage>
        <taxon>Bacteria</taxon>
        <taxon>Pseudomonadati</taxon>
        <taxon>Pseudomonadota</taxon>
        <taxon>Gammaproteobacteria</taxon>
        <taxon>Methylococcales</taxon>
        <taxon>Methylococcaceae</taxon>
        <taxon>Methylomonas</taxon>
    </lineage>
</organism>
<dbReference type="Gene3D" id="3.40.50.1820">
    <property type="entry name" value="alpha/beta hydrolase"/>
    <property type="match status" value="1"/>
</dbReference>
<reference evidence="1 2" key="1">
    <citation type="submission" date="2016-03" db="EMBL/GenBank/DDBJ databases">
        <authorList>
            <person name="Ploux O."/>
        </authorList>
    </citation>
    <scope>NUCLEOTIDE SEQUENCE [LARGE SCALE GENOMIC DNA]</scope>
    <source>
        <strain evidence="1 2">R-45370</strain>
    </source>
</reference>
<dbReference type="PROSITE" id="PS51257">
    <property type="entry name" value="PROKAR_LIPOPROTEIN"/>
    <property type="match status" value="1"/>
</dbReference>
<dbReference type="EMBL" id="LUUI01000087">
    <property type="protein sequence ID" value="OAI17648.1"/>
    <property type="molecule type" value="Genomic_DNA"/>
</dbReference>
<evidence type="ECO:0008006" key="3">
    <source>
        <dbReference type="Google" id="ProtNLM"/>
    </source>
</evidence>
<proteinExistence type="predicted"/>
<keyword evidence="2" id="KW-1185">Reference proteome</keyword>
<evidence type="ECO:0000313" key="1">
    <source>
        <dbReference type="EMBL" id="OAI17648.1"/>
    </source>
</evidence>
<dbReference type="STRING" id="980561.A1359_05990"/>
<evidence type="ECO:0000313" key="2">
    <source>
        <dbReference type="Proteomes" id="UP000078476"/>
    </source>
</evidence>